<dbReference type="InterPro" id="IPR017439">
    <property type="entry name" value="Amidohydrolase"/>
</dbReference>
<dbReference type="Pfam" id="PF01546">
    <property type="entry name" value="Peptidase_M20"/>
    <property type="match status" value="1"/>
</dbReference>
<dbReference type="SUPFAM" id="SSF53187">
    <property type="entry name" value="Zn-dependent exopeptidases"/>
    <property type="match status" value="1"/>
</dbReference>
<protein>
    <submittedName>
        <fullName evidence="2">Uncharacterized protein</fullName>
    </submittedName>
</protein>
<dbReference type="GO" id="GO:0016787">
    <property type="term" value="F:hydrolase activity"/>
    <property type="evidence" value="ECO:0007669"/>
    <property type="project" value="UniProtKB-KW"/>
</dbReference>
<dbReference type="CDD" id="cd03886">
    <property type="entry name" value="M20_Acy1"/>
    <property type="match status" value="1"/>
</dbReference>
<evidence type="ECO:0000256" key="1">
    <source>
        <dbReference type="ARBA" id="ARBA00022801"/>
    </source>
</evidence>
<dbReference type="SUPFAM" id="SSF55031">
    <property type="entry name" value="Bacterial exopeptidase dimerisation domain"/>
    <property type="match status" value="1"/>
</dbReference>
<proteinExistence type="predicted"/>
<dbReference type="EMBL" id="UINC01065946">
    <property type="protein sequence ID" value="SVB96123.1"/>
    <property type="molecule type" value="Genomic_DNA"/>
</dbReference>
<dbReference type="AlphaFoldDB" id="A0A382IB47"/>
<keyword evidence="1" id="KW-0378">Hydrolase</keyword>
<dbReference type="FunFam" id="3.30.70.360:FF:000001">
    <property type="entry name" value="N-acetyldiaminopimelate deacetylase"/>
    <property type="match status" value="1"/>
</dbReference>
<dbReference type="InterPro" id="IPR002933">
    <property type="entry name" value="Peptidase_M20"/>
</dbReference>
<sequence length="296" mass="31318">MRDLQPLIASLLPELVELRHHLHRHPELGYEEHETAARIVSQLQDVPGIELRTGVAGTGVVATLGAERAGACVALRADMDALPIEELGDHAHRSTVPGKMHACGHDGHVTCLVGAARVLAQLGDELEGPVKFLFQPAEEGGAGGRRMCEEGVLDDPPVRAIFGLHGWPGQPQGEIGVRSGAMLASSDRLRIAVHGTGAHAAFPHQGIDTVLVAAHVVLALQSIAARNTDPLDSVVVTVAQVHGGTADNIIPGEVRLSGTVRTLNSETRRLTFERIERVAAETARAYGATAEVTFDD</sequence>
<gene>
    <name evidence="2" type="ORF">METZ01_LOCUS248977</name>
</gene>
<feature type="non-terminal residue" evidence="2">
    <location>
        <position position="296"/>
    </location>
</feature>
<organism evidence="2">
    <name type="scientific">marine metagenome</name>
    <dbReference type="NCBI Taxonomy" id="408172"/>
    <lineage>
        <taxon>unclassified sequences</taxon>
        <taxon>metagenomes</taxon>
        <taxon>ecological metagenomes</taxon>
    </lineage>
</organism>
<dbReference type="PANTHER" id="PTHR11014:SF63">
    <property type="entry name" value="METALLOPEPTIDASE, PUTATIVE (AFU_ORTHOLOGUE AFUA_6G09600)-RELATED"/>
    <property type="match status" value="1"/>
</dbReference>
<dbReference type="NCBIfam" id="TIGR01891">
    <property type="entry name" value="amidohydrolases"/>
    <property type="match status" value="1"/>
</dbReference>
<evidence type="ECO:0000313" key="2">
    <source>
        <dbReference type="EMBL" id="SVB96123.1"/>
    </source>
</evidence>
<name>A0A382IB47_9ZZZZ</name>
<dbReference type="PANTHER" id="PTHR11014">
    <property type="entry name" value="PEPTIDASE M20 FAMILY MEMBER"/>
    <property type="match status" value="1"/>
</dbReference>
<accession>A0A382IB47</accession>
<reference evidence="2" key="1">
    <citation type="submission" date="2018-05" db="EMBL/GenBank/DDBJ databases">
        <authorList>
            <person name="Lanie J.A."/>
            <person name="Ng W.-L."/>
            <person name="Kazmierczak K.M."/>
            <person name="Andrzejewski T.M."/>
            <person name="Davidsen T.M."/>
            <person name="Wayne K.J."/>
            <person name="Tettelin H."/>
            <person name="Glass J.I."/>
            <person name="Rusch D."/>
            <person name="Podicherti R."/>
            <person name="Tsui H.-C.T."/>
            <person name="Winkler M.E."/>
        </authorList>
    </citation>
    <scope>NUCLEOTIDE SEQUENCE</scope>
</reference>
<dbReference type="Gene3D" id="3.40.630.10">
    <property type="entry name" value="Zn peptidases"/>
    <property type="match status" value="1"/>
</dbReference>
<dbReference type="InterPro" id="IPR036264">
    <property type="entry name" value="Bact_exopeptidase_dim_dom"/>
</dbReference>